<dbReference type="OrthoDB" id="412006at2759"/>
<name>A0A9P6AKZ1_9AGAM</name>
<protein>
    <submittedName>
        <fullName evidence="1">Uncharacterized protein</fullName>
    </submittedName>
</protein>
<sequence>MSGLTGLTYCWAWSCAEDEIFWLLAAAANIGYHPQLWRTSVAIALCKPKKPDYSAPRACQRIGSADDPDRILSVFRYVAPSCIYVLCNVFSSCRPVFSTGYGPMCPVAYTTF</sequence>
<accession>A0A9P6AKZ1</accession>
<evidence type="ECO:0000313" key="1">
    <source>
        <dbReference type="EMBL" id="KAF9507785.1"/>
    </source>
</evidence>
<dbReference type="Proteomes" id="UP000886523">
    <property type="component" value="Unassembled WGS sequence"/>
</dbReference>
<organism evidence="1 2">
    <name type="scientific">Hydnum rufescens UP504</name>
    <dbReference type="NCBI Taxonomy" id="1448309"/>
    <lineage>
        <taxon>Eukaryota</taxon>
        <taxon>Fungi</taxon>
        <taxon>Dikarya</taxon>
        <taxon>Basidiomycota</taxon>
        <taxon>Agaricomycotina</taxon>
        <taxon>Agaricomycetes</taxon>
        <taxon>Cantharellales</taxon>
        <taxon>Hydnaceae</taxon>
        <taxon>Hydnum</taxon>
    </lineage>
</organism>
<dbReference type="EMBL" id="MU129072">
    <property type="protein sequence ID" value="KAF9507785.1"/>
    <property type="molecule type" value="Genomic_DNA"/>
</dbReference>
<gene>
    <name evidence="1" type="ORF">BS47DRAFT_1419175</name>
</gene>
<reference evidence="1" key="1">
    <citation type="journal article" date="2020" name="Nat. Commun.">
        <title>Large-scale genome sequencing of mycorrhizal fungi provides insights into the early evolution of symbiotic traits.</title>
        <authorList>
            <person name="Miyauchi S."/>
            <person name="Kiss E."/>
            <person name="Kuo A."/>
            <person name="Drula E."/>
            <person name="Kohler A."/>
            <person name="Sanchez-Garcia M."/>
            <person name="Morin E."/>
            <person name="Andreopoulos B."/>
            <person name="Barry K.W."/>
            <person name="Bonito G."/>
            <person name="Buee M."/>
            <person name="Carver A."/>
            <person name="Chen C."/>
            <person name="Cichocki N."/>
            <person name="Clum A."/>
            <person name="Culley D."/>
            <person name="Crous P.W."/>
            <person name="Fauchery L."/>
            <person name="Girlanda M."/>
            <person name="Hayes R.D."/>
            <person name="Keri Z."/>
            <person name="LaButti K."/>
            <person name="Lipzen A."/>
            <person name="Lombard V."/>
            <person name="Magnuson J."/>
            <person name="Maillard F."/>
            <person name="Murat C."/>
            <person name="Nolan M."/>
            <person name="Ohm R.A."/>
            <person name="Pangilinan J."/>
            <person name="Pereira M.F."/>
            <person name="Perotto S."/>
            <person name="Peter M."/>
            <person name="Pfister S."/>
            <person name="Riley R."/>
            <person name="Sitrit Y."/>
            <person name="Stielow J.B."/>
            <person name="Szollosi G."/>
            <person name="Zifcakova L."/>
            <person name="Stursova M."/>
            <person name="Spatafora J.W."/>
            <person name="Tedersoo L."/>
            <person name="Vaario L.M."/>
            <person name="Yamada A."/>
            <person name="Yan M."/>
            <person name="Wang P."/>
            <person name="Xu J."/>
            <person name="Bruns T."/>
            <person name="Baldrian P."/>
            <person name="Vilgalys R."/>
            <person name="Dunand C."/>
            <person name="Henrissat B."/>
            <person name="Grigoriev I.V."/>
            <person name="Hibbett D."/>
            <person name="Nagy L.G."/>
            <person name="Martin F.M."/>
        </authorList>
    </citation>
    <scope>NUCLEOTIDE SEQUENCE</scope>
    <source>
        <strain evidence="1">UP504</strain>
    </source>
</reference>
<keyword evidence="2" id="KW-1185">Reference proteome</keyword>
<evidence type="ECO:0000313" key="2">
    <source>
        <dbReference type="Proteomes" id="UP000886523"/>
    </source>
</evidence>
<proteinExistence type="predicted"/>
<comment type="caution">
    <text evidence="1">The sequence shown here is derived from an EMBL/GenBank/DDBJ whole genome shotgun (WGS) entry which is preliminary data.</text>
</comment>
<dbReference type="AlphaFoldDB" id="A0A9P6AKZ1"/>